<sequence length="111" mass="12237">MFIPTSTMIAIFSLLAVLSGCVIWLLILTSRMAQDFMALHECNQNICDDLNFCERVALQARGAVDALATASAETAFYIKDLYEEMGIPTPDYAAYLEQLDDLEVPETAHAA</sequence>
<comment type="caution">
    <text evidence="1">The sequence shown here is derived from an EMBL/GenBank/DDBJ whole genome shotgun (WGS) entry which is preliminary data.</text>
</comment>
<evidence type="ECO:0000313" key="1">
    <source>
        <dbReference type="EMBL" id="CAB0593689.1"/>
    </source>
</evidence>
<dbReference type="EMBL" id="CADDAV010000010">
    <property type="protein sequence ID" value="CAB0593689.1"/>
    <property type="molecule type" value="Genomic_DNA"/>
</dbReference>
<accession>A0A811G3N3</accession>
<proteinExistence type="predicted"/>
<evidence type="ECO:0000313" key="2">
    <source>
        <dbReference type="Proteomes" id="UP000480222"/>
    </source>
</evidence>
<protein>
    <submittedName>
        <fullName evidence="1">Uncharacterized protein</fullName>
    </submittedName>
</protein>
<reference evidence="1 2" key="1">
    <citation type="submission" date="2020-02" db="EMBL/GenBank/DDBJ databases">
        <authorList>
            <person name="Brisse S."/>
        </authorList>
    </citation>
    <scope>NUCLEOTIDE SEQUENCE [LARGE SCALE GENOMIC DNA]</scope>
    <source>
        <strain evidence="1">CIP107547</strain>
    </source>
</reference>
<organism evidence="1 2">
    <name type="scientific">Corynebacterium diphtheriae</name>
    <dbReference type="NCBI Taxonomy" id="1717"/>
    <lineage>
        <taxon>Bacteria</taxon>
        <taxon>Bacillati</taxon>
        <taxon>Actinomycetota</taxon>
        <taxon>Actinomycetes</taxon>
        <taxon>Mycobacteriales</taxon>
        <taxon>Corynebacteriaceae</taxon>
        <taxon>Corynebacterium</taxon>
    </lineage>
</organism>
<dbReference type="RefSeq" id="WP_085691135.1">
    <property type="nucleotide sequence ID" value="NZ_CAJDYE010000005.1"/>
</dbReference>
<name>A0A811G3N3_CORDP</name>
<dbReference type="Proteomes" id="UP000480222">
    <property type="component" value="Unassembled WGS sequence"/>
</dbReference>
<dbReference type="AlphaFoldDB" id="A0A811G3N3"/>
<gene>
    <name evidence="1" type="ORF">CIP107547_00885</name>
</gene>